<dbReference type="RefSeq" id="WP_052644843.1">
    <property type="nucleotide sequence ID" value="NZ_JFKF01000091.1"/>
</dbReference>
<dbReference type="Proteomes" id="UP000027161">
    <property type="component" value="Unassembled WGS sequence"/>
</dbReference>
<name>A0A8E0WLN1_9RICK</name>
<organism evidence="2 3">
    <name type="scientific">Rickettsia tamurae subsp. buchneri</name>
    <dbReference type="NCBI Taxonomy" id="1462938"/>
    <lineage>
        <taxon>Bacteria</taxon>
        <taxon>Pseudomonadati</taxon>
        <taxon>Pseudomonadota</taxon>
        <taxon>Alphaproteobacteria</taxon>
        <taxon>Rickettsiales</taxon>
        <taxon>Rickettsiaceae</taxon>
        <taxon>Rickettsieae</taxon>
        <taxon>Rickettsia</taxon>
        <taxon>spotted fever group</taxon>
    </lineage>
</organism>
<dbReference type="Pfam" id="PF13612">
    <property type="entry name" value="DDE_Tnp_1_3"/>
    <property type="match status" value="1"/>
</dbReference>
<dbReference type="EMBL" id="JFKF01000091">
    <property type="protein sequence ID" value="KDO02927.1"/>
    <property type="molecule type" value="Genomic_DNA"/>
</dbReference>
<evidence type="ECO:0000313" key="2">
    <source>
        <dbReference type="EMBL" id="KDO02927.1"/>
    </source>
</evidence>
<sequence>MKNKLMSMLDKILLLKKLKKALIESVFSKIKLLGKFEHSRHRSVTNAFVHMVAALINYQMSDNKPSITSLLIC</sequence>
<proteinExistence type="predicted"/>
<protein>
    <recommendedName>
        <fullName evidence="1">Transposase DDE domain-containing protein</fullName>
    </recommendedName>
</protein>
<gene>
    <name evidence="2" type="ORF">REISMN_04410</name>
</gene>
<evidence type="ECO:0000259" key="1">
    <source>
        <dbReference type="Pfam" id="PF13612"/>
    </source>
</evidence>
<feature type="domain" description="Transposase DDE" evidence="1">
    <location>
        <begin position="1"/>
        <end position="44"/>
    </location>
</feature>
<dbReference type="AlphaFoldDB" id="A0A8E0WLN1"/>
<dbReference type="InterPro" id="IPR025668">
    <property type="entry name" value="Tnp_DDE_dom"/>
</dbReference>
<evidence type="ECO:0000313" key="3">
    <source>
        <dbReference type="Proteomes" id="UP000027161"/>
    </source>
</evidence>
<reference evidence="2 3" key="1">
    <citation type="submission" date="2014-02" db="EMBL/GenBank/DDBJ databases">
        <title>Draft genome sequence of Rickettsia buchneri sp. nov. ISO7T.</title>
        <authorList>
            <person name="Felsheim R.F."/>
            <person name="Kurtti T.J."/>
            <person name="Munderloh U.G."/>
        </authorList>
    </citation>
    <scope>NUCLEOTIDE SEQUENCE [LARGE SCALE GENOMIC DNA]</scope>
    <source>
        <strain evidence="2 3">ISO7</strain>
    </source>
</reference>
<comment type="caution">
    <text evidence="2">The sequence shown here is derived from an EMBL/GenBank/DDBJ whole genome shotgun (WGS) entry which is preliminary data.</text>
</comment>
<accession>A0A8E0WLN1</accession>
<keyword evidence="3" id="KW-1185">Reference proteome</keyword>